<dbReference type="AlphaFoldDB" id="A0A1G7LGN7"/>
<dbReference type="GO" id="GO:0005886">
    <property type="term" value="C:plasma membrane"/>
    <property type="evidence" value="ECO:0007669"/>
    <property type="project" value="UniProtKB-SubCell"/>
</dbReference>
<protein>
    <submittedName>
        <fullName evidence="7">Glycosyltransferase involved in cell wall bisynthesis</fullName>
    </submittedName>
</protein>
<accession>A0A1G7LGN7</accession>
<keyword evidence="5" id="KW-0472">Membrane</keyword>
<organism evidence="7 8">
    <name type="scientific">Sulfitobacter delicatus</name>
    <dbReference type="NCBI Taxonomy" id="218672"/>
    <lineage>
        <taxon>Bacteria</taxon>
        <taxon>Pseudomonadati</taxon>
        <taxon>Pseudomonadota</taxon>
        <taxon>Alphaproteobacteria</taxon>
        <taxon>Rhodobacterales</taxon>
        <taxon>Roseobacteraceae</taxon>
        <taxon>Sulfitobacter</taxon>
    </lineage>
</organism>
<dbReference type="RefSeq" id="WP_167356368.1">
    <property type="nucleotide sequence ID" value="NZ_FNBP01000002.1"/>
</dbReference>
<sequence length="284" mass="31344">MGVAPGGKPRVSVILPAHNEAAWLPECLRALLRSEPVAGSVEVIVVANGCSDETAQLARGFAEEFAARSWGLQVIELREGSKLGALNAGEAAASGAVLVYLDADVLVSSPLIGQLAEALDCDTPRYGSGTPRVTTAGNWVTKHYTRFWQTTPFMTLGVPGFGVFAMNRAGRARWQDWPDIISDDTFARLNFRPEERIAVPATYDWPMIEGFAPLVRVRRRQDIGVQEVETLYPDLMRNDDPQDRAQPLWRRAMADPLGFVVFISVRLAIRSPILRSSNRWARGR</sequence>
<dbReference type="Gene3D" id="3.90.550.10">
    <property type="entry name" value="Spore Coat Polysaccharide Biosynthesis Protein SpsA, Chain A"/>
    <property type="match status" value="1"/>
</dbReference>
<dbReference type="Proteomes" id="UP000199399">
    <property type="component" value="Unassembled WGS sequence"/>
</dbReference>
<keyword evidence="8" id="KW-1185">Reference proteome</keyword>
<evidence type="ECO:0000313" key="7">
    <source>
        <dbReference type="EMBL" id="SDF48603.1"/>
    </source>
</evidence>
<dbReference type="PANTHER" id="PTHR43646">
    <property type="entry name" value="GLYCOSYLTRANSFERASE"/>
    <property type="match status" value="1"/>
</dbReference>
<reference evidence="8" key="1">
    <citation type="submission" date="2016-10" db="EMBL/GenBank/DDBJ databases">
        <authorList>
            <person name="Varghese N."/>
            <person name="Submissions S."/>
        </authorList>
    </citation>
    <scope>NUCLEOTIDE SEQUENCE [LARGE SCALE GENOMIC DNA]</scope>
    <source>
        <strain evidence="8">DSM 16477</strain>
    </source>
</reference>
<keyword evidence="3" id="KW-0328">Glycosyltransferase</keyword>
<dbReference type="STRING" id="218672.SAMN04489759_102297"/>
<evidence type="ECO:0000259" key="6">
    <source>
        <dbReference type="Pfam" id="PF00535"/>
    </source>
</evidence>
<dbReference type="GO" id="GO:0016757">
    <property type="term" value="F:glycosyltransferase activity"/>
    <property type="evidence" value="ECO:0007669"/>
    <property type="project" value="UniProtKB-KW"/>
</dbReference>
<name>A0A1G7LGN7_9RHOB</name>
<dbReference type="SUPFAM" id="SSF53448">
    <property type="entry name" value="Nucleotide-diphospho-sugar transferases"/>
    <property type="match status" value="1"/>
</dbReference>
<proteinExistence type="predicted"/>
<evidence type="ECO:0000256" key="4">
    <source>
        <dbReference type="ARBA" id="ARBA00022679"/>
    </source>
</evidence>
<feature type="domain" description="Glycosyltransferase 2-like" evidence="6">
    <location>
        <begin position="12"/>
        <end position="153"/>
    </location>
</feature>
<evidence type="ECO:0000256" key="3">
    <source>
        <dbReference type="ARBA" id="ARBA00022676"/>
    </source>
</evidence>
<comment type="subcellular location">
    <subcellularLocation>
        <location evidence="1">Cell membrane</location>
    </subcellularLocation>
</comment>
<keyword evidence="2" id="KW-1003">Cell membrane</keyword>
<evidence type="ECO:0000256" key="1">
    <source>
        <dbReference type="ARBA" id="ARBA00004236"/>
    </source>
</evidence>
<dbReference type="PANTHER" id="PTHR43646:SF2">
    <property type="entry name" value="GLYCOSYLTRANSFERASE 2-LIKE DOMAIN-CONTAINING PROTEIN"/>
    <property type="match status" value="1"/>
</dbReference>
<dbReference type="InterPro" id="IPR001173">
    <property type="entry name" value="Glyco_trans_2-like"/>
</dbReference>
<dbReference type="InterPro" id="IPR029044">
    <property type="entry name" value="Nucleotide-diphossugar_trans"/>
</dbReference>
<dbReference type="EMBL" id="FNBP01000002">
    <property type="protein sequence ID" value="SDF48603.1"/>
    <property type="molecule type" value="Genomic_DNA"/>
</dbReference>
<evidence type="ECO:0000256" key="2">
    <source>
        <dbReference type="ARBA" id="ARBA00022475"/>
    </source>
</evidence>
<evidence type="ECO:0000313" key="8">
    <source>
        <dbReference type="Proteomes" id="UP000199399"/>
    </source>
</evidence>
<evidence type="ECO:0000256" key="5">
    <source>
        <dbReference type="ARBA" id="ARBA00023136"/>
    </source>
</evidence>
<keyword evidence="4 7" id="KW-0808">Transferase</keyword>
<dbReference type="Pfam" id="PF00535">
    <property type="entry name" value="Glycos_transf_2"/>
    <property type="match status" value="1"/>
</dbReference>
<gene>
    <name evidence="7" type="ORF">SAMN04489759_102297</name>
</gene>